<dbReference type="KEGG" id="cmic:caldi_00720"/>
<dbReference type="CDD" id="cd03224">
    <property type="entry name" value="ABC_TM1139_LivF_branched"/>
    <property type="match status" value="1"/>
</dbReference>
<feature type="domain" description="ABC transporter" evidence="6">
    <location>
        <begin position="2"/>
        <end position="234"/>
    </location>
</feature>
<sequence length="234" mass="25850">MLEVKGLTVAYGSYLALRDIHIQVARGELVVILGANGAGKSTLFRTLSGLRRPVSGTVEFDGRRVDGLRPDQIVRLGMSHCPEARHLFPHLSVEKNLLLGAYTRRDRREVVETLREVYDLFPALRAKQHQPAGALSGGQQQMVAIGRALMARPKLLLLDEPSLGLAPLVVRDMFRIIRSIHERGTTVLLSEQNAQAALKLADRAYVIENGQIVMTGLAEELVRSEDVRRAYIGA</sequence>
<dbReference type="PANTHER" id="PTHR43820">
    <property type="entry name" value="HIGH-AFFINITY BRANCHED-CHAIN AMINO ACID TRANSPORT ATP-BINDING PROTEIN LIVF"/>
    <property type="match status" value="1"/>
</dbReference>
<dbReference type="EMBL" id="AP025628">
    <property type="protein sequence ID" value="BDG58982.1"/>
    <property type="molecule type" value="Genomic_DNA"/>
</dbReference>
<dbReference type="SMART" id="SM00382">
    <property type="entry name" value="AAA"/>
    <property type="match status" value="1"/>
</dbReference>
<dbReference type="Proteomes" id="UP001163687">
    <property type="component" value="Chromosome"/>
</dbReference>
<dbReference type="InterPro" id="IPR003439">
    <property type="entry name" value="ABC_transporter-like_ATP-bd"/>
</dbReference>
<reference evidence="7" key="1">
    <citation type="submission" date="2022-03" db="EMBL/GenBank/DDBJ databases">
        <title>Complete genome sequence of Caldinitratiruptor microaerophilus.</title>
        <authorList>
            <person name="Mukaiyama R."/>
            <person name="Nishiyama T."/>
            <person name="Ueda K."/>
        </authorList>
    </citation>
    <scope>NUCLEOTIDE SEQUENCE</scope>
    <source>
        <strain evidence="7">JCM 16183</strain>
    </source>
</reference>
<evidence type="ECO:0000313" key="7">
    <source>
        <dbReference type="EMBL" id="BDG58982.1"/>
    </source>
</evidence>
<organism evidence="7 8">
    <name type="scientific">Caldinitratiruptor microaerophilus</name>
    <dbReference type="NCBI Taxonomy" id="671077"/>
    <lineage>
        <taxon>Bacteria</taxon>
        <taxon>Bacillati</taxon>
        <taxon>Bacillota</taxon>
        <taxon>Clostridia</taxon>
        <taxon>Eubacteriales</taxon>
        <taxon>Symbiobacteriaceae</taxon>
        <taxon>Caldinitratiruptor</taxon>
    </lineage>
</organism>
<dbReference type="RefSeq" id="WP_264843105.1">
    <property type="nucleotide sequence ID" value="NZ_AP025628.1"/>
</dbReference>
<dbReference type="InterPro" id="IPR017871">
    <property type="entry name" value="ABC_transporter-like_CS"/>
</dbReference>
<evidence type="ECO:0000259" key="6">
    <source>
        <dbReference type="PROSITE" id="PS50893"/>
    </source>
</evidence>
<evidence type="ECO:0000256" key="2">
    <source>
        <dbReference type="ARBA" id="ARBA00022448"/>
    </source>
</evidence>
<dbReference type="GO" id="GO:0005524">
    <property type="term" value="F:ATP binding"/>
    <property type="evidence" value="ECO:0007669"/>
    <property type="project" value="UniProtKB-KW"/>
</dbReference>
<dbReference type="Gene3D" id="3.40.50.300">
    <property type="entry name" value="P-loop containing nucleotide triphosphate hydrolases"/>
    <property type="match status" value="1"/>
</dbReference>
<evidence type="ECO:0000256" key="1">
    <source>
        <dbReference type="ARBA" id="ARBA00005417"/>
    </source>
</evidence>
<evidence type="ECO:0000256" key="4">
    <source>
        <dbReference type="ARBA" id="ARBA00022840"/>
    </source>
</evidence>
<name>A0AA35CHJ5_9FIRM</name>
<evidence type="ECO:0000313" key="8">
    <source>
        <dbReference type="Proteomes" id="UP001163687"/>
    </source>
</evidence>
<keyword evidence="8" id="KW-1185">Reference proteome</keyword>
<dbReference type="Pfam" id="PF00005">
    <property type="entry name" value="ABC_tran"/>
    <property type="match status" value="1"/>
</dbReference>
<dbReference type="PANTHER" id="PTHR43820:SF4">
    <property type="entry name" value="HIGH-AFFINITY BRANCHED-CHAIN AMINO ACID TRANSPORT ATP-BINDING PROTEIN LIVF"/>
    <property type="match status" value="1"/>
</dbReference>
<keyword evidence="4 7" id="KW-0067">ATP-binding</keyword>
<keyword evidence="3" id="KW-0547">Nucleotide-binding</keyword>
<dbReference type="InterPro" id="IPR003593">
    <property type="entry name" value="AAA+_ATPase"/>
</dbReference>
<keyword evidence="5" id="KW-0029">Amino-acid transport</keyword>
<dbReference type="PROSITE" id="PS00211">
    <property type="entry name" value="ABC_TRANSPORTER_1"/>
    <property type="match status" value="1"/>
</dbReference>
<dbReference type="AlphaFoldDB" id="A0AA35CHJ5"/>
<protein>
    <submittedName>
        <fullName evidence="7">ABC transporter ATP-binding protein</fullName>
    </submittedName>
</protein>
<dbReference type="GO" id="GO:0016887">
    <property type="term" value="F:ATP hydrolysis activity"/>
    <property type="evidence" value="ECO:0007669"/>
    <property type="project" value="InterPro"/>
</dbReference>
<evidence type="ECO:0000256" key="5">
    <source>
        <dbReference type="ARBA" id="ARBA00022970"/>
    </source>
</evidence>
<dbReference type="SUPFAM" id="SSF52540">
    <property type="entry name" value="P-loop containing nucleoside triphosphate hydrolases"/>
    <property type="match status" value="1"/>
</dbReference>
<dbReference type="PROSITE" id="PS50893">
    <property type="entry name" value="ABC_TRANSPORTER_2"/>
    <property type="match status" value="1"/>
</dbReference>
<dbReference type="GO" id="GO:0015807">
    <property type="term" value="P:L-amino acid transport"/>
    <property type="evidence" value="ECO:0007669"/>
    <property type="project" value="TreeGrafter"/>
</dbReference>
<dbReference type="InterPro" id="IPR052156">
    <property type="entry name" value="BCAA_Transport_ATP-bd_LivF"/>
</dbReference>
<keyword evidence="2" id="KW-0813">Transport</keyword>
<accession>A0AA35CHJ5</accession>
<dbReference type="InterPro" id="IPR027417">
    <property type="entry name" value="P-loop_NTPase"/>
</dbReference>
<gene>
    <name evidence="7" type="ORF">caldi_00720</name>
</gene>
<evidence type="ECO:0000256" key="3">
    <source>
        <dbReference type="ARBA" id="ARBA00022741"/>
    </source>
</evidence>
<dbReference type="GO" id="GO:0015658">
    <property type="term" value="F:branched-chain amino acid transmembrane transporter activity"/>
    <property type="evidence" value="ECO:0007669"/>
    <property type="project" value="TreeGrafter"/>
</dbReference>
<comment type="similarity">
    <text evidence="1">Belongs to the ABC transporter superfamily.</text>
</comment>
<proteinExistence type="inferred from homology"/>